<dbReference type="EMBL" id="FNRK01000012">
    <property type="protein sequence ID" value="SEA49574.1"/>
    <property type="molecule type" value="Genomic_DNA"/>
</dbReference>
<sequence>MNELITLVHREFEQDDIGQQIPIESSRVIYCNIKSVGRNDWYAAAHEGMKAALIAVVNDDDYAGEAIAEYAGKRYAIYRDYAKGKGGLRDLYLEDNLGV</sequence>
<reference evidence="1 2" key="1">
    <citation type="submission" date="2016-10" db="EMBL/GenBank/DDBJ databases">
        <authorList>
            <person name="de Groot N.N."/>
        </authorList>
    </citation>
    <scope>NUCLEOTIDE SEQUENCE [LARGE SCALE GENOMIC DNA]</scope>
    <source>
        <strain evidence="1 2">SR12</strain>
    </source>
</reference>
<accession>A0A1H4BND7</accession>
<evidence type="ECO:0000313" key="2">
    <source>
        <dbReference type="Proteomes" id="UP000199394"/>
    </source>
</evidence>
<dbReference type="Proteomes" id="UP000199394">
    <property type="component" value="Unassembled WGS sequence"/>
</dbReference>
<evidence type="ECO:0000313" key="1">
    <source>
        <dbReference type="EMBL" id="SEA49574.1"/>
    </source>
</evidence>
<name>A0A1H4BND7_9FIRM</name>
<proteinExistence type="predicted"/>
<keyword evidence="2" id="KW-1185">Reference proteome</keyword>
<dbReference type="AlphaFoldDB" id="A0A1H4BND7"/>
<organism evidence="1 2">
    <name type="scientific">Eubacterium aggregans</name>
    <dbReference type="NCBI Taxonomy" id="81409"/>
    <lineage>
        <taxon>Bacteria</taxon>
        <taxon>Bacillati</taxon>
        <taxon>Bacillota</taxon>
        <taxon>Clostridia</taxon>
        <taxon>Eubacteriales</taxon>
        <taxon>Eubacteriaceae</taxon>
        <taxon>Eubacterium</taxon>
    </lineage>
</organism>
<dbReference type="STRING" id="81409.SAMN04515656_11210"/>
<gene>
    <name evidence="1" type="ORF">SAMN04515656_11210</name>
</gene>
<protein>
    <submittedName>
        <fullName evidence="1">Uncharacterized protein</fullName>
    </submittedName>
</protein>